<dbReference type="AlphaFoldDB" id="W9D6K2"/>
<dbReference type="GO" id="GO:0016887">
    <property type="term" value="F:ATP hydrolysis activity"/>
    <property type="evidence" value="ECO:0007669"/>
    <property type="project" value="InterPro"/>
</dbReference>
<dbReference type="InterPro" id="IPR051309">
    <property type="entry name" value="ABCF_ATPase"/>
</dbReference>
<dbReference type="Proteomes" id="UP000035035">
    <property type="component" value="Unassembled WGS sequence"/>
</dbReference>
<feature type="domain" description="ABC transporter" evidence="4">
    <location>
        <begin position="27"/>
        <end position="274"/>
    </location>
</feature>
<dbReference type="GO" id="GO:0005524">
    <property type="term" value="F:ATP binding"/>
    <property type="evidence" value="ECO:0007669"/>
    <property type="project" value="UniProtKB-KW"/>
</dbReference>
<accession>W9D6K2</accession>
<dbReference type="Pfam" id="PF00005">
    <property type="entry name" value="ABC_tran"/>
    <property type="match status" value="2"/>
</dbReference>
<keyword evidence="1" id="KW-0547">Nucleotide-binding</keyword>
<dbReference type="HOGENOM" id="CLU_000604_36_0_11"/>
<name>W9D6K2_9ACTN</name>
<evidence type="ECO:0000256" key="2">
    <source>
        <dbReference type="ARBA" id="ARBA00022840"/>
    </source>
</evidence>
<dbReference type="PANTHER" id="PTHR42855">
    <property type="entry name" value="ABC TRANSPORTER ATP-BINDING SUBUNIT"/>
    <property type="match status" value="1"/>
</dbReference>
<dbReference type="EMBL" id="AYXO01000073">
    <property type="protein sequence ID" value="ETA04798.1"/>
    <property type="molecule type" value="Genomic_DNA"/>
</dbReference>
<proteinExistence type="predicted"/>
<feature type="compositionally biased region" description="Low complexity" evidence="3">
    <location>
        <begin position="1"/>
        <end position="12"/>
    </location>
</feature>
<protein>
    <submittedName>
        <fullName evidence="5">ABC transporter ATP-binding protein</fullName>
    </submittedName>
</protein>
<dbReference type="PANTHER" id="PTHR42855:SF1">
    <property type="entry name" value="ABC TRANSPORTER DOMAIN-CONTAINING PROTEIN"/>
    <property type="match status" value="1"/>
</dbReference>
<feature type="domain" description="ABC transporter" evidence="4">
    <location>
        <begin position="359"/>
        <end position="553"/>
    </location>
</feature>
<dbReference type="FunFam" id="3.40.50.300:FF:000011">
    <property type="entry name" value="Putative ABC transporter ATP-binding component"/>
    <property type="match status" value="1"/>
</dbReference>
<keyword evidence="2 5" id="KW-0067">ATP-binding</keyword>
<keyword evidence="6" id="KW-1185">Reference proteome</keyword>
<evidence type="ECO:0000256" key="1">
    <source>
        <dbReference type="ARBA" id="ARBA00022741"/>
    </source>
</evidence>
<sequence>MPASRTTSSSIPSSPPQQFPAGSAAHIRAQGLHVSRGDRQILNDVGVIVSAGSRLAVVGENGRGKTTLLQVLAGITTPDAGTVARHGTIAFVGQDLPVGARTVGSLVDDAVGDALAALEQLDRAAADLATGTPGAEDAYADALDLATRLDAWDAQRRIDIALQALSACADRARPLSTLSVGGRHRVRLAVTLGSGADLLLLDEPTNHLDAEALRFLTRRLRERVGGMAVVSHDRAFLRDVATTFVDLDPSRDGRPRVYAGGYDGWVAGRRRERERWEQEHAAQQAEHAELVRAADAARDRLQTHWRPDKGTGKHQRATRAGGAVQAFNRRVEELEAHRITVPVPPRHLNLPASGTRPGAPIVDVTDARVAGRLRTPVSVALTGGDRLLIVGPNGAGKSTLLAVLAGQTHPDEGRVDLRRDARGAFLAQEVPSWDPYRTAHEIYDEQRRRLETDQPDVPSLRGLGLLDAAAARTPVARLSQGQQRRLHLALCLAARADLLLLDEPTNHLSASLVDELTEALQNVDCAVVVATHDRKMLHDLEGWPRIELAGQQVS</sequence>
<gene>
    <name evidence="5" type="ORF">V525_22115</name>
</gene>
<evidence type="ECO:0000313" key="6">
    <source>
        <dbReference type="Proteomes" id="UP000035035"/>
    </source>
</evidence>
<organism evidence="5 6">
    <name type="scientific">Gordonia alkanivorans CGMCC 6845</name>
    <dbReference type="NCBI Taxonomy" id="1423140"/>
    <lineage>
        <taxon>Bacteria</taxon>
        <taxon>Bacillati</taxon>
        <taxon>Actinomycetota</taxon>
        <taxon>Actinomycetes</taxon>
        <taxon>Mycobacteriales</taxon>
        <taxon>Gordoniaceae</taxon>
        <taxon>Gordonia</taxon>
    </lineage>
</organism>
<comment type="caution">
    <text evidence="5">The sequence shown here is derived from an EMBL/GenBank/DDBJ whole genome shotgun (WGS) entry which is preliminary data.</text>
</comment>
<evidence type="ECO:0000313" key="5">
    <source>
        <dbReference type="EMBL" id="ETA04798.1"/>
    </source>
</evidence>
<dbReference type="PROSITE" id="PS50893">
    <property type="entry name" value="ABC_TRANSPORTER_2"/>
    <property type="match status" value="2"/>
</dbReference>
<dbReference type="InterPro" id="IPR003439">
    <property type="entry name" value="ABC_transporter-like_ATP-bd"/>
</dbReference>
<dbReference type="RefSeq" id="WP_051405934.1">
    <property type="nucleotide sequence ID" value="NZ_KI629800.1"/>
</dbReference>
<dbReference type="InterPro" id="IPR027417">
    <property type="entry name" value="P-loop_NTPase"/>
</dbReference>
<dbReference type="InterPro" id="IPR003593">
    <property type="entry name" value="AAA+_ATPase"/>
</dbReference>
<evidence type="ECO:0000259" key="4">
    <source>
        <dbReference type="PROSITE" id="PS50893"/>
    </source>
</evidence>
<dbReference type="PATRIC" id="fig|1423140.3.peg.4385"/>
<dbReference type="SUPFAM" id="SSF52540">
    <property type="entry name" value="P-loop containing nucleoside triphosphate hydrolases"/>
    <property type="match status" value="2"/>
</dbReference>
<feature type="region of interest" description="Disordered" evidence="3">
    <location>
        <begin position="1"/>
        <end position="22"/>
    </location>
</feature>
<dbReference type="SMART" id="SM00382">
    <property type="entry name" value="AAA"/>
    <property type="match status" value="2"/>
</dbReference>
<dbReference type="Gene3D" id="3.40.50.300">
    <property type="entry name" value="P-loop containing nucleotide triphosphate hydrolases"/>
    <property type="match status" value="2"/>
</dbReference>
<reference evidence="5 6" key="1">
    <citation type="journal article" date="2014" name="Genome Announc.">
        <title>Draft Genome Sequence of Gordonia alkanivorans Strain CGMCC6845, a Halotolerant Hydrocarbon-Degrading Bacterium.</title>
        <authorList>
            <person name="Wang X."/>
            <person name="Jin D."/>
            <person name="Zhou L."/>
            <person name="Wu L."/>
            <person name="An W."/>
            <person name="Zhao L."/>
        </authorList>
    </citation>
    <scope>NUCLEOTIDE SEQUENCE [LARGE SCALE GENOMIC DNA]</scope>
    <source>
        <strain evidence="5 6">CGMCC 6845</strain>
    </source>
</reference>
<evidence type="ECO:0000256" key="3">
    <source>
        <dbReference type="SAM" id="MobiDB-lite"/>
    </source>
</evidence>